<dbReference type="InterPro" id="IPR012454">
    <property type="entry name" value="DUF1659"/>
</dbReference>
<evidence type="ECO:0000313" key="2">
    <source>
        <dbReference type="EMBL" id="AYC29496.1"/>
    </source>
</evidence>
<dbReference type="EMBL" id="CP032418">
    <property type="protein sequence ID" value="AYC29496.1"/>
    <property type="molecule type" value="Genomic_DNA"/>
</dbReference>
<dbReference type="Pfam" id="PF07872">
    <property type="entry name" value="DUF1659"/>
    <property type="match status" value="1"/>
</dbReference>
<reference evidence="3" key="1">
    <citation type="submission" date="2018-09" db="EMBL/GenBank/DDBJ databases">
        <authorList>
            <person name="Zhu H."/>
        </authorList>
    </citation>
    <scope>NUCLEOTIDE SEQUENCE [LARGE SCALE GENOMIC DNA]</scope>
    <source>
        <strain evidence="3">K2R23-3</strain>
    </source>
</reference>
<dbReference type="OrthoDB" id="48766at2"/>
<organism evidence="2 3">
    <name type="scientific">Paenisporosarcina cavernae</name>
    <dbReference type="NCBI Taxonomy" id="2320858"/>
    <lineage>
        <taxon>Bacteria</taxon>
        <taxon>Bacillati</taxon>
        <taxon>Bacillota</taxon>
        <taxon>Bacilli</taxon>
        <taxon>Bacillales</taxon>
        <taxon>Caryophanaceae</taxon>
        <taxon>Paenisporosarcina</taxon>
    </lineage>
</organism>
<dbReference type="RefSeq" id="WP_119883236.1">
    <property type="nucleotide sequence ID" value="NZ_CP032418.1"/>
</dbReference>
<dbReference type="KEGG" id="paek:D3873_06215"/>
<sequence>MATAEFKEANLKLSYQVGMTPEGKALKRAKSYRNVKENATADQLASAALTFSGFSSHTLLDVEKSVQQDIIN</sequence>
<evidence type="ECO:0000313" key="3">
    <source>
        <dbReference type="Proteomes" id="UP000265725"/>
    </source>
</evidence>
<protein>
    <submittedName>
        <fullName evidence="2">DUF1659 domain-containing protein</fullName>
    </submittedName>
</protein>
<name>A0A385YS98_9BACL</name>
<gene>
    <name evidence="2" type="ORF">D3873_06215</name>
</gene>
<proteinExistence type="predicted"/>
<accession>A0A385YS98</accession>
<feature type="domain" description="DUF1659" evidence="1">
    <location>
        <begin position="2"/>
        <end position="72"/>
    </location>
</feature>
<evidence type="ECO:0000259" key="1">
    <source>
        <dbReference type="Pfam" id="PF07872"/>
    </source>
</evidence>
<keyword evidence="3" id="KW-1185">Reference proteome</keyword>
<dbReference type="Proteomes" id="UP000265725">
    <property type="component" value="Chromosome"/>
</dbReference>
<dbReference type="AlphaFoldDB" id="A0A385YS98"/>